<reference evidence="3 4" key="3">
    <citation type="submission" date="2020-08" db="EMBL/GenBank/DDBJ databases">
        <title>Genomic Encyclopedia of Type Strains, Phase IV (KMG-IV): sequencing the most valuable type-strain genomes for metagenomic binning, comparative biology and taxonomic classification.</title>
        <authorList>
            <person name="Goeker M."/>
        </authorList>
    </citation>
    <scope>NUCLEOTIDE SEQUENCE [LARGE SCALE GENOMIC DNA]</scope>
    <source>
        <strain evidence="3 4">DSM 24105</strain>
    </source>
</reference>
<keyword evidence="5" id="KW-1185">Reference proteome</keyword>
<evidence type="ECO:0000313" key="2">
    <source>
        <dbReference type="EMBL" id="GLS44171.1"/>
    </source>
</evidence>
<feature type="transmembrane region" description="Helical" evidence="1">
    <location>
        <begin position="7"/>
        <end position="27"/>
    </location>
</feature>
<evidence type="ECO:0000256" key="1">
    <source>
        <dbReference type="SAM" id="Phobius"/>
    </source>
</evidence>
<comment type="caution">
    <text evidence="3">The sequence shown here is derived from an EMBL/GenBank/DDBJ whole genome shotgun (WGS) entry which is preliminary data.</text>
</comment>
<dbReference type="Proteomes" id="UP000517759">
    <property type="component" value="Unassembled WGS sequence"/>
</dbReference>
<accession>A0A7W6AJ82</accession>
<dbReference type="Proteomes" id="UP001156881">
    <property type="component" value="Unassembled WGS sequence"/>
</dbReference>
<dbReference type="AlphaFoldDB" id="A0A7W6AJ82"/>
<evidence type="ECO:0000313" key="3">
    <source>
        <dbReference type="EMBL" id="MBB3903476.1"/>
    </source>
</evidence>
<dbReference type="RefSeq" id="WP_183506466.1">
    <property type="nucleotide sequence ID" value="NZ_BSPG01000009.1"/>
</dbReference>
<reference evidence="2" key="4">
    <citation type="submission" date="2023-01" db="EMBL/GenBank/DDBJ databases">
        <title>Draft genome sequence of Methylobacterium brachythecii strain NBRC 107710.</title>
        <authorList>
            <person name="Sun Q."/>
            <person name="Mori K."/>
        </authorList>
    </citation>
    <scope>NUCLEOTIDE SEQUENCE</scope>
    <source>
        <strain evidence="2">NBRC 107710</strain>
    </source>
</reference>
<sequence>MHSNDKGVYSGAFVLAALCLVMLLWLFNQNELTRQPHLVSVSSTSFLEKKDTGEQIMYPFLHAQVIAPARADVADLVKYAQNIFAARLRSDAEVQAKQMIWITFTFAESPQQVSGEKKTYREIYVREGTSWHRLSRGSDTLM</sequence>
<name>A0A7W6AJ82_9HYPH</name>
<organism evidence="3 4">
    <name type="scientific">Methylobacterium brachythecii</name>
    <dbReference type="NCBI Taxonomy" id="1176177"/>
    <lineage>
        <taxon>Bacteria</taxon>
        <taxon>Pseudomonadati</taxon>
        <taxon>Pseudomonadota</taxon>
        <taxon>Alphaproteobacteria</taxon>
        <taxon>Hyphomicrobiales</taxon>
        <taxon>Methylobacteriaceae</taxon>
        <taxon>Methylobacterium</taxon>
    </lineage>
</organism>
<dbReference type="EMBL" id="BSPG01000009">
    <property type="protein sequence ID" value="GLS44171.1"/>
    <property type="molecule type" value="Genomic_DNA"/>
</dbReference>
<evidence type="ECO:0000313" key="4">
    <source>
        <dbReference type="Proteomes" id="UP000517759"/>
    </source>
</evidence>
<proteinExistence type="predicted"/>
<dbReference type="EMBL" id="JACIDN010000005">
    <property type="protein sequence ID" value="MBB3903476.1"/>
    <property type="molecule type" value="Genomic_DNA"/>
</dbReference>
<keyword evidence="1" id="KW-1133">Transmembrane helix</keyword>
<evidence type="ECO:0000313" key="5">
    <source>
        <dbReference type="Proteomes" id="UP001156881"/>
    </source>
</evidence>
<reference evidence="5" key="2">
    <citation type="journal article" date="2019" name="Int. J. Syst. Evol. Microbiol.">
        <title>The Global Catalogue of Microorganisms (GCM) 10K type strain sequencing project: providing services to taxonomists for standard genome sequencing and annotation.</title>
        <authorList>
            <consortium name="The Broad Institute Genomics Platform"/>
            <consortium name="The Broad Institute Genome Sequencing Center for Infectious Disease"/>
            <person name="Wu L."/>
            <person name="Ma J."/>
        </authorList>
    </citation>
    <scope>NUCLEOTIDE SEQUENCE [LARGE SCALE GENOMIC DNA]</scope>
    <source>
        <strain evidence="5">NBRC 107710</strain>
    </source>
</reference>
<gene>
    <name evidence="2" type="ORF">GCM10007884_21580</name>
    <name evidence="3" type="ORF">GGR33_002985</name>
</gene>
<keyword evidence="1" id="KW-0472">Membrane</keyword>
<reference evidence="2" key="1">
    <citation type="journal article" date="2014" name="Int. J. Syst. Evol. Microbiol.">
        <title>Complete genome of a new Firmicutes species belonging to the dominant human colonic microbiota ('Ruminococcus bicirculans') reveals two chromosomes and a selective capacity to utilize plant glucans.</title>
        <authorList>
            <consortium name="NISC Comparative Sequencing Program"/>
            <person name="Wegmann U."/>
            <person name="Louis P."/>
            <person name="Goesmann A."/>
            <person name="Henrissat B."/>
            <person name="Duncan S.H."/>
            <person name="Flint H.J."/>
        </authorList>
    </citation>
    <scope>NUCLEOTIDE SEQUENCE</scope>
    <source>
        <strain evidence="2">NBRC 107710</strain>
    </source>
</reference>
<keyword evidence="1" id="KW-0812">Transmembrane</keyword>
<protein>
    <submittedName>
        <fullName evidence="3">Uncharacterized protein</fullName>
    </submittedName>
</protein>